<evidence type="ECO:0000313" key="7">
    <source>
        <dbReference type="EMBL" id="MBP0437253.1"/>
    </source>
</evidence>
<dbReference type="Proteomes" id="UP000666240">
    <property type="component" value="Unassembled WGS sequence"/>
</dbReference>
<dbReference type="EMBL" id="JAGIYY010000001">
    <property type="protein sequence ID" value="MBP0437253.1"/>
    <property type="molecule type" value="Genomic_DNA"/>
</dbReference>
<evidence type="ECO:0000256" key="4">
    <source>
        <dbReference type="ARBA" id="ARBA00022576"/>
    </source>
</evidence>
<feature type="domain" description="SIS" evidence="6">
    <location>
        <begin position="34"/>
        <end position="169"/>
    </location>
</feature>
<dbReference type="PROSITE" id="PS51464">
    <property type="entry name" value="SIS"/>
    <property type="match status" value="1"/>
</dbReference>
<protein>
    <recommendedName>
        <fullName evidence="3">Glutamine--fructose-6-phosphate aminotransferase [isomerizing]</fullName>
        <ecNumber evidence="2">2.6.1.16</ecNumber>
    </recommendedName>
</protein>
<keyword evidence="4 7" id="KW-0032">Aminotransferase</keyword>
<reference evidence="7" key="1">
    <citation type="submission" date="2021-03" db="EMBL/GenBank/DDBJ databases">
        <title>Genome sequencing and assembly of Tianweitania sediminis.</title>
        <authorList>
            <person name="Chhetri G."/>
        </authorList>
    </citation>
    <scope>NUCLEOTIDE SEQUENCE</scope>
    <source>
        <strain evidence="7">Z8</strain>
    </source>
</reference>
<dbReference type="GO" id="GO:0006047">
    <property type="term" value="P:UDP-N-acetylglucosamine metabolic process"/>
    <property type="evidence" value="ECO:0007669"/>
    <property type="project" value="TreeGrafter"/>
</dbReference>
<dbReference type="AlphaFoldDB" id="A0A8J7UGZ9"/>
<proteinExistence type="predicted"/>
<accession>A0A8J7UGZ9</accession>
<keyword evidence="8" id="KW-1185">Reference proteome</keyword>
<dbReference type="SUPFAM" id="SSF53697">
    <property type="entry name" value="SIS domain"/>
    <property type="match status" value="1"/>
</dbReference>
<evidence type="ECO:0000313" key="8">
    <source>
        <dbReference type="Proteomes" id="UP000666240"/>
    </source>
</evidence>
<evidence type="ECO:0000256" key="3">
    <source>
        <dbReference type="ARBA" id="ARBA00016090"/>
    </source>
</evidence>
<dbReference type="EC" id="2.6.1.16" evidence="2"/>
<dbReference type="InterPro" id="IPR001347">
    <property type="entry name" value="SIS_dom"/>
</dbReference>
<organism evidence="7 8">
    <name type="scientific">Tianweitania sediminis</name>
    <dbReference type="NCBI Taxonomy" id="1502156"/>
    <lineage>
        <taxon>Bacteria</taxon>
        <taxon>Pseudomonadati</taxon>
        <taxon>Pseudomonadota</taxon>
        <taxon>Alphaproteobacteria</taxon>
        <taxon>Hyphomicrobiales</taxon>
        <taxon>Phyllobacteriaceae</taxon>
        <taxon>Tianweitania</taxon>
    </lineage>
</organism>
<dbReference type="InterPro" id="IPR046348">
    <property type="entry name" value="SIS_dom_sf"/>
</dbReference>
<dbReference type="GO" id="GO:0006487">
    <property type="term" value="P:protein N-linked glycosylation"/>
    <property type="evidence" value="ECO:0007669"/>
    <property type="project" value="TreeGrafter"/>
</dbReference>
<dbReference type="PANTHER" id="PTHR10937:SF0">
    <property type="entry name" value="GLUTAMINE--FRUCTOSE-6-PHOSPHATE TRANSAMINASE (ISOMERIZING)"/>
    <property type="match status" value="1"/>
</dbReference>
<dbReference type="RefSeq" id="WP_385932218.1">
    <property type="nucleotide sequence ID" value="NZ_JBHSJI010000006.1"/>
</dbReference>
<evidence type="ECO:0000256" key="2">
    <source>
        <dbReference type="ARBA" id="ARBA00012916"/>
    </source>
</evidence>
<name>A0A8J7UGZ9_9HYPH</name>
<evidence type="ECO:0000256" key="5">
    <source>
        <dbReference type="ARBA" id="ARBA00022962"/>
    </source>
</evidence>
<evidence type="ECO:0000259" key="6">
    <source>
        <dbReference type="PROSITE" id="PS51464"/>
    </source>
</evidence>
<dbReference type="GO" id="GO:0006002">
    <property type="term" value="P:fructose 6-phosphate metabolic process"/>
    <property type="evidence" value="ECO:0007669"/>
    <property type="project" value="TreeGrafter"/>
</dbReference>
<keyword evidence="5" id="KW-0315">Glutamine amidotransferase</keyword>
<dbReference type="GO" id="GO:0004360">
    <property type="term" value="F:glutamine-fructose-6-phosphate transaminase (isomerizing) activity"/>
    <property type="evidence" value="ECO:0007669"/>
    <property type="project" value="UniProtKB-EC"/>
</dbReference>
<dbReference type="GO" id="GO:0097367">
    <property type="term" value="F:carbohydrate derivative binding"/>
    <property type="evidence" value="ECO:0007669"/>
    <property type="project" value="InterPro"/>
</dbReference>
<evidence type="ECO:0000256" key="1">
    <source>
        <dbReference type="ARBA" id="ARBA00001031"/>
    </source>
</evidence>
<comment type="catalytic activity">
    <reaction evidence="1">
        <text>D-fructose 6-phosphate + L-glutamine = D-glucosamine 6-phosphate + L-glutamate</text>
        <dbReference type="Rhea" id="RHEA:13237"/>
        <dbReference type="ChEBI" id="CHEBI:29985"/>
        <dbReference type="ChEBI" id="CHEBI:58359"/>
        <dbReference type="ChEBI" id="CHEBI:58725"/>
        <dbReference type="ChEBI" id="CHEBI:61527"/>
        <dbReference type="EC" id="2.6.1.16"/>
    </reaction>
</comment>
<keyword evidence="4 7" id="KW-0808">Transferase</keyword>
<dbReference type="Gene3D" id="3.40.50.10490">
    <property type="entry name" value="Glucose-6-phosphate isomerase like protein, domain 1"/>
    <property type="match status" value="2"/>
</dbReference>
<dbReference type="PANTHER" id="PTHR10937">
    <property type="entry name" value="GLUCOSAMINE--FRUCTOSE-6-PHOSPHATE AMINOTRANSFERASE, ISOMERIZING"/>
    <property type="match status" value="1"/>
</dbReference>
<sequence length="340" mass="35582">MSLPGLEVLRREMARQYTDALQSFHEAHEQAPAIASRIRETGRLTLLGMGASHWANRMVLASYRAAGIEAAAEVLSEAMRMPQPPRDRVTILVSQSGGSGEVAAYLDRTPDHADHFGLTLNTDSTLGRAVPCLIGVGGREQAFAATRSITLTLCLHAAILAALGEDMNALIDVLNSGDPLGAEPPADALDTLQDTSLLVMSARGQLHGALQAASLTFMELARTPAMALELGQLLHGPMEMLEPTHTLVLARPVGADAAAVTRTAQAAVSYGLRPVLFDLGDQPTIDGAIHVQLPPLNGLAGVAVLLPAVQRLAIEAAAARVGDGFGTPLRSSKVTNGEAP</sequence>
<comment type="caution">
    <text evidence="7">The sequence shown here is derived from an EMBL/GenBank/DDBJ whole genome shotgun (WGS) entry which is preliminary data.</text>
</comment>
<gene>
    <name evidence="7" type="ORF">J5Y06_01145</name>
</gene>